<feature type="domain" description="Solute-binding protein family 5" evidence="6">
    <location>
        <begin position="74"/>
        <end position="432"/>
    </location>
</feature>
<evidence type="ECO:0000259" key="6">
    <source>
        <dbReference type="Pfam" id="PF00496"/>
    </source>
</evidence>
<comment type="similarity">
    <text evidence="1">Belongs to the bacterial solute-binding protein 5 family.</text>
</comment>
<dbReference type="GO" id="GO:0043190">
    <property type="term" value="C:ATP-binding cassette (ABC) transporter complex"/>
    <property type="evidence" value="ECO:0007669"/>
    <property type="project" value="InterPro"/>
</dbReference>
<keyword evidence="4" id="KW-0813">Transport</keyword>
<evidence type="ECO:0000256" key="5">
    <source>
        <dbReference type="SAM" id="SignalP"/>
    </source>
</evidence>
<proteinExistence type="inferred from homology"/>
<comment type="caution">
    <text evidence="7">The sequence shown here is derived from an EMBL/GenBank/DDBJ whole genome shotgun (WGS) entry which is preliminary data.</text>
</comment>
<dbReference type="OrthoDB" id="9801912at2"/>
<dbReference type="GeneID" id="47555919"/>
<gene>
    <name evidence="7" type="ORF">HBO43_17900</name>
</gene>
<reference evidence="7 8" key="1">
    <citation type="journal article" date="2020" name="Front. Microbiol.">
        <title>Genetic Organization of the aprX-lipA2 Operon Affects the Proteolytic Potential of Pseudomonas Species in Milk.</title>
        <authorList>
            <person name="Maier C."/>
            <person name="Huptas C."/>
            <person name="von Neubeck M."/>
            <person name="Scherer S."/>
            <person name="Wenning M."/>
            <person name="Lucking G."/>
        </authorList>
    </citation>
    <scope>NUCLEOTIDE SEQUENCE [LARGE SCALE GENOMIC DNA]</scope>
    <source>
        <strain evidence="7 8">WS 4671</strain>
    </source>
</reference>
<evidence type="ECO:0000256" key="1">
    <source>
        <dbReference type="ARBA" id="ARBA00005695"/>
    </source>
</evidence>
<keyword evidence="4" id="KW-0653">Protein transport</keyword>
<dbReference type="RefSeq" id="WP_046383953.1">
    <property type="nucleotide sequence ID" value="NZ_CP018420.1"/>
</dbReference>
<dbReference type="AlphaFoldDB" id="A0A0R3A8E8"/>
<protein>
    <submittedName>
        <fullName evidence="7">ABC transporter substrate-binding protein</fullName>
    </submittedName>
</protein>
<dbReference type="Proteomes" id="UP000552560">
    <property type="component" value="Unassembled WGS sequence"/>
</dbReference>
<dbReference type="Gene3D" id="3.90.76.10">
    <property type="entry name" value="Dipeptide-binding Protein, Domain 1"/>
    <property type="match status" value="1"/>
</dbReference>
<evidence type="ECO:0000313" key="8">
    <source>
        <dbReference type="Proteomes" id="UP000552560"/>
    </source>
</evidence>
<sequence>MHHYVKKALYFGVPTLSLCLAALTLQAGEPSLIKVGFNGDIRSTEPGVNRDENSDAFIMHIVEGLVAYREDASVGPMLAKDVTISDDGLTYTFTLREGVKFQNGKPLTAEDVKWTWQHYLDPKTQWRCLPEFDGRGVSKILDISVPEPLKVVFRIDKPNGVLLATMSRPDCGGSGIVHPDSVAADGTWIAPIGTGPFTLGQWKQGQYVELNRFKDYTPRAEAKPDGFTGNKQAFVDRVRFVVIPDAASAKAALLSGGVDVLPDVTAMDEAELKNVPGMQVRTSPVMTLGGLLFQTRDPLLGDVRIRRAVALSLDYSQMVATLSNGLSTVNNSIIPTTSAYYDATAHTGYPYDLDEARRLLKAAGYHGQPIKLIVNKRYPQMFDMGVLSQAMLQAVGVNIVLETLEWGAQLERYQSGNFQMMAFSYSPRFDAALSYESVTGNKDKEPRKVWDNPKALVLLREAQSESVAPKRQALFDQLHTLMLADVPMVMIYNGTSIGVVKAGIEGYRSWPISKPRLWGVSLAATSK</sequence>
<dbReference type="PROSITE" id="PS01040">
    <property type="entry name" value="SBP_BACTERIAL_5"/>
    <property type="match status" value="1"/>
</dbReference>
<keyword evidence="2 5" id="KW-0732">Signal</keyword>
<dbReference type="GO" id="GO:0015031">
    <property type="term" value="P:protein transport"/>
    <property type="evidence" value="ECO:0007669"/>
    <property type="project" value="UniProtKB-KW"/>
</dbReference>
<dbReference type="EMBL" id="JAAQWE010000017">
    <property type="protein sequence ID" value="NMX98478.1"/>
    <property type="molecule type" value="Genomic_DNA"/>
</dbReference>
<keyword evidence="3" id="KW-0571">Peptide transport</keyword>
<evidence type="ECO:0000313" key="7">
    <source>
        <dbReference type="EMBL" id="NMX98478.1"/>
    </source>
</evidence>
<feature type="signal peptide" evidence="5">
    <location>
        <begin position="1"/>
        <end position="27"/>
    </location>
</feature>
<dbReference type="InterPro" id="IPR023765">
    <property type="entry name" value="SBP_5_CS"/>
</dbReference>
<dbReference type="GO" id="GO:0015833">
    <property type="term" value="P:peptide transport"/>
    <property type="evidence" value="ECO:0007669"/>
    <property type="project" value="UniProtKB-KW"/>
</dbReference>
<evidence type="ECO:0000256" key="3">
    <source>
        <dbReference type="ARBA" id="ARBA00022856"/>
    </source>
</evidence>
<dbReference type="InterPro" id="IPR039424">
    <property type="entry name" value="SBP_5"/>
</dbReference>
<dbReference type="GO" id="GO:0030288">
    <property type="term" value="C:outer membrane-bounded periplasmic space"/>
    <property type="evidence" value="ECO:0007669"/>
    <property type="project" value="UniProtKB-ARBA"/>
</dbReference>
<evidence type="ECO:0000256" key="2">
    <source>
        <dbReference type="ARBA" id="ARBA00022729"/>
    </source>
</evidence>
<organism evidence="7 8">
    <name type="scientific">Pseudomonas veronii</name>
    <dbReference type="NCBI Taxonomy" id="76761"/>
    <lineage>
        <taxon>Bacteria</taxon>
        <taxon>Pseudomonadati</taxon>
        <taxon>Pseudomonadota</taxon>
        <taxon>Gammaproteobacteria</taxon>
        <taxon>Pseudomonadales</taxon>
        <taxon>Pseudomonadaceae</taxon>
        <taxon>Pseudomonas</taxon>
    </lineage>
</organism>
<evidence type="ECO:0000256" key="4">
    <source>
        <dbReference type="ARBA" id="ARBA00022927"/>
    </source>
</evidence>
<dbReference type="PIRSF" id="PIRSF002741">
    <property type="entry name" value="MppA"/>
    <property type="match status" value="1"/>
</dbReference>
<name>A0A0R3A8E8_PSEVE</name>
<dbReference type="PANTHER" id="PTHR30290">
    <property type="entry name" value="PERIPLASMIC BINDING COMPONENT OF ABC TRANSPORTER"/>
    <property type="match status" value="1"/>
</dbReference>
<dbReference type="Gene3D" id="3.40.190.10">
    <property type="entry name" value="Periplasmic binding protein-like II"/>
    <property type="match status" value="1"/>
</dbReference>
<dbReference type="Gene3D" id="3.10.105.10">
    <property type="entry name" value="Dipeptide-binding Protein, Domain 3"/>
    <property type="match status" value="1"/>
</dbReference>
<dbReference type="GO" id="GO:1904680">
    <property type="term" value="F:peptide transmembrane transporter activity"/>
    <property type="evidence" value="ECO:0007669"/>
    <property type="project" value="TreeGrafter"/>
</dbReference>
<dbReference type="InterPro" id="IPR000914">
    <property type="entry name" value="SBP_5_dom"/>
</dbReference>
<dbReference type="SUPFAM" id="SSF53850">
    <property type="entry name" value="Periplasmic binding protein-like II"/>
    <property type="match status" value="1"/>
</dbReference>
<feature type="chain" id="PRO_5030017258" evidence="5">
    <location>
        <begin position="28"/>
        <end position="527"/>
    </location>
</feature>
<dbReference type="InterPro" id="IPR030678">
    <property type="entry name" value="Peptide/Ni-bd"/>
</dbReference>
<dbReference type="Pfam" id="PF00496">
    <property type="entry name" value="SBP_bac_5"/>
    <property type="match status" value="1"/>
</dbReference>
<dbReference type="KEGG" id="pvr:PverR02_12245"/>
<accession>A0A0R3A8E8</accession>